<gene>
    <name evidence="14" type="ORF">FZ040_02655</name>
</gene>
<dbReference type="GO" id="GO:0016787">
    <property type="term" value="F:hydrolase activity"/>
    <property type="evidence" value="ECO:0007669"/>
    <property type="project" value="UniProtKB-KW"/>
</dbReference>
<evidence type="ECO:0000256" key="7">
    <source>
        <dbReference type="ARBA" id="ARBA00022763"/>
    </source>
</evidence>
<dbReference type="InterPro" id="IPR004612">
    <property type="entry name" value="Resolv_RecU"/>
</dbReference>
<dbReference type="Proteomes" id="UP000323646">
    <property type="component" value="Unassembled WGS sequence"/>
</dbReference>
<comment type="caution">
    <text evidence="14">The sequence shown here is derived from an EMBL/GenBank/DDBJ whole genome shotgun (WGS) entry which is preliminary data.</text>
</comment>
<evidence type="ECO:0000256" key="9">
    <source>
        <dbReference type="ARBA" id="ARBA00022842"/>
    </source>
</evidence>
<proteinExistence type="inferred from homology"/>
<dbReference type="AlphaFoldDB" id="A0A5D6WAK9"/>
<evidence type="ECO:0000256" key="3">
    <source>
        <dbReference type="ARBA" id="ARBA00022490"/>
    </source>
</evidence>
<dbReference type="GO" id="GO:0004519">
    <property type="term" value="F:endonuclease activity"/>
    <property type="evidence" value="ECO:0007669"/>
    <property type="project" value="UniProtKB-KW"/>
</dbReference>
<keyword evidence="4" id="KW-0540">Nuclease</keyword>
<comment type="similarity">
    <text evidence="12">Belongs to the RecU family.</text>
</comment>
<dbReference type="GO" id="GO:0003676">
    <property type="term" value="F:nucleic acid binding"/>
    <property type="evidence" value="ECO:0007669"/>
    <property type="project" value="InterPro"/>
</dbReference>
<dbReference type="GO" id="GO:0006281">
    <property type="term" value="P:DNA repair"/>
    <property type="evidence" value="ECO:0007669"/>
    <property type="project" value="UniProtKB-KW"/>
</dbReference>
<keyword evidence="3" id="KW-0963">Cytoplasm</keyword>
<dbReference type="InterPro" id="IPR011856">
    <property type="entry name" value="tRNA_endonuc-like_dom_sf"/>
</dbReference>
<dbReference type="Pfam" id="PF03838">
    <property type="entry name" value="RecU"/>
    <property type="match status" value="1"/>
</dbReference>
<evidence type="ECO:0000256" key="2">
    <source>
        <dbReference type="ARBA" id="ARBA00004496"/>
    </source>
</evidence>
<dbReference type="GO" id="GO:0046872">
    <property type="term" value="F:metal ion binding"/>
    <property type="evidence" value="ECO:0007669"/>
    <property type="project" value="UniProtKB-KW"/>
</dbReference>
<protein>
    <recommendedName>
        <fullName evidence="13">Holliday junction resolvase RecU</fullName>
    </recommendedName>
</protein>
<comment type="cofactor">
    <cofactor evidence="1">
        <name>Mg(2+)</name>
        <dbReference type="ChEBI" id="CHEBI:18420"/>
    </cofactor>
</comment>
<evidence type="ECO:0000256" key="11">
    <source>
        <dbReference type="ARBA" id="ARBA00023204"/>
    </source>
</evidence>
<keyword evidence="10" id="KW-0233">DNA recombination</keyword>
<organism evidence="14 15">
    <name type="scientific">Selenomonas ruminis</name>
    <dbReference type="NCBI Taxonomy" id="2593411"/>
    <lineage>
        <taxon>Bacteria</taxon>
        <taxon>Bacillati</taxon>
        <taxon>Bacillota</taxon>
        <taxon>Negativicutes</taxon>
        <taxon>Selenomonadales</taxon>
        <taxon>Selenomonadaceae</taxon>
        <taxon>Selenomonas</taxon>
    </lineage>
</organism>
<evidence type="ECO:0000256" key="1">
    <source>
        <dbReference type="ARBA" id="ARBA00001946"/>
    </source>
</evidence>
<dbReference type="GO" id="GO:0005737">
    <property type="term" value="C:cytoplasm"/>
    <property type="evidence" value="ECO:0007669"/>
    <property type="project" value="UniProtKB-SubCell"/>
</dbReference>
<evidence type="ECO:0000256" key="5">
    <source>
        <dbReference type="ARBA" id="ARBA00022723"/>
    </source>
</evidence>
<evidence type="ECO:0000256" key="6">
    <source>
        <dbReference type="ARBA" id="ARBA00022759"/>
    </source>
</evidence>
<evidence type="ECO:0000256" key="10">
    <source>
        <dbReference type="ARBA" id="ARBA00023172"/>
    </source>
</evidence>
<dbReference type="EMBL" id="VTOY01000001">
    <property type="protein sequence ID" value="TYZ24956.1"/>
    <property type="molecule type" value="Genomic_DNA"/>
</dbReference>
<evidence type="ECO:0000256" key="8">
    <source>
        <dbReference type="ARBA" id="ARBA00022801"/>
    </source>
</evidence>
<dbReference type="Gene3D" id="3.40.1350.10">
    <property type="match status" value="1"/>
</dbReference>
<keyword evidence="9" id="KW-0460">Magnesium</keyword>
<keyword evidence="6" id="KW-0255">Endonuclease</keyword>
<reference evidence="14 15" key="1">
    <citation type="submission" date="2019-08" db="EMBL/GenBank/DDBJ databases">
        <title>Selenomonas sp. mPRGC5 and Selenomonas sp. mPRGC8 isolated from ruminal fluid of dairy goat (Capra hircus).</title>
        <authorList>
            <person name="Poothong S."/>
            <person name="Nuengjamnong C."/>
            <person name="Tanasupawat S."/>
        </authorList>
    </citation>
    <scope>NUCLEOTIDE SEQUENCE [LARGE SCALE GENOMIC DNA]</scope>
    <source>
        <strain evidence="15">mPRGC5</strain>
    </source>
</reference>
<keyword evidence="7" id="KW-0227">DNA damage</keyword>
<dbReference type="InterPro" id="IPR011335">
    <property type="entry name" value="Restrct_endonuc-II-like"/>
</dbReference>
<evidence type="ECO:0000256" key="13">
    <source>
        <dbReference type="ARBA" id="ARBA00029523"/>
    </source>
</evidence>
<dbReference type="RefSeq" id="WP_149170575.1">
    <property type="nucleotide sequence ID" value="NZ_VTOY01000001.1"/>
</dbReference>
<sequence>MENWNEYNESAKRSYRAAMSNGRGRQHEMLIEGACRYYKSKGRAYIVKEPEPFRVIRKDHARNMAKVQFISHAQPDFHGTLRGGQSIVFEAKYTDTARIRQDVISKAQAESMDHQCELGAICFVCAGIQDKTFMVPWSVFSNMKECYGHKYASAEDLEEWRVKNDSVVKFLDYIHEPAAFALRAAERKEKHE</sequence>
<evidence type="ECO:0000313" key="14">
    <source>
        <dbReference type="EMBL" id="TYZ24956.1"/>
    </source>
</evidence>
<accession>A0A5D6WAK9</accession>
<keyword evidence="5" id="KW-0479">Metal-binding</keyword>
<evidence type="ECO:0000256" key="12">
    <source>
        <dbReference type="ARBA" id="ARBA00023447"/>
    </source>
</evidence>
<evidence type="ECO:0000313" key="15">
    <source>
        <dbReference type="Proteomes" id="UP000323646"/>
    </source>
</evidence>
<dbReference type="GO" id="GO:0006310">
    <property type="term" value="P:DNA recombination"/>
    <property type="evidence" value="ECO:0007669"/>
    <property type="project" value="UniProtKB-KW"/>
</dbReference>
<keyword evidence="15" id="KW-1185">Reference proteome</keyword>
<keyword evidence="11" id="KW-0234">DNA repair</keyword>
<keyword evidence="8" id="KW-0378">Hydrolase</keyword>
<dbReference type="SUPFAM" id="SSF52980">
    <property type="entry name" value="Restriction endonuclease-like"/>
    <property type="match status" value="1"/>
</dbReference>
<name>A0A5D6WAK9_9FIRM</name>
<evidence type="ECO:0000256" key="4">
    <source>
        <dbReference type="ARBA" id="ARBA00022722"/>
    </source>
</evidence>
<comment type="subcellular location">
    <subcellularLocation>
        <location evidence="2">Cytoplasm</location>
    </subcellularLocation>
</comment>
<dbReference type="OrthoDB" id="9798755at2"/>